<dbReference type="Proteomes" id="UP000282423">
    <property type="component" value="Unassembled WGS sequence"/>
</dbReference>
<dbReference type="PANTHER" id="PTHR47515">
    <property type="entry name" value="LOW CALCIUM RESPONSE LOCUS PROTEIN T"/>
    <property type="match status" value="1"/>
</dbReference>
<name>A0A420VWQ6_9SPHI</name>
<dbReference type="SUPFAM" id="SSF53098">
    <property type="entry name" value="Ribonuclease H-like"/>
    <property type="match status" value="1"/>
</dbReference>
<dbReference type="GO" id="GO:0003677">
    <property type="term" value="F:DNA binding"/>
    <property type="evidence" value="ECO:0007669"/>
    <property type="project" value="InterPro"/>
</dbReference>
<evidence type="ECO:0000259" key="2">
    <source>
        <dbReference type="PROSITE" id="PS50994"/>
    </source>
</evidence>
<evidence type="ECO:0000313" key="4">
    <source>
        <dbReference type="Proteomes" id="UP000282423"/>
    </source>
</evidence>
<gene>
    <name evidence="3" type="ORF">D7322_15905</name>
</gene>
<protein>
    <submittedName>
        <fullName evidence="3">IS3 family transposase</fullName>
    </submittedName>
</protein>
<dbReference type="Gene3D" id="3.30.420.10">
    <property type="entry name" value="Ribonuclease H-like superfamily/Ribonuclease H"/>
    <property type="match status" value="1"/>
</dbReference>
<dbReference type="InterPro" id="IPR012337">
    <property type="entry name" value="RNaseH-like_sf"/>
</dbReference>
<keyword evidence="4" id="KW-1185">Reference proteome</keyword>
<dbReference type="SUPFAM" id="SSF46689">
    <property type="entry name" value="Homeodomain-like"/>
    <property type="match status" value="1"/>
</dbReference>
<dbReference type="EMBL" id="RBWS01000011">
    <property type="protein sequence ID" value="RKO70752.1"/>
    <property type="molecule type" value="Genomic_DNA"/>
</dbReference>
<dbReference type="GO" id="GO:0015074">
    <property type="term" value="P:DNA integration"/>
    <property type="evidence" value="ECO:0007669"/>
    <property type="project" value="InterPro"/>
</dbReference>
<feature type="coiled-coil region" evidence="1">
    <location>
        <begin position="49"/>
        <end position="76"/>
    </location>
</feature>
<dbReference type="NCBIfam" id="NF033516">
    <property type="entry name" value="transpos_IS3"/>
    <property type="match status" value="1"/>
</dbReference>
<dbReference type="Pfam" id="PF13276">
    <property type="entry name" value="HTH_21"/>
    <property type="match status" value="1"/>
</dbReference>
<feature type="domain" description="Integrase catalytic" evidence="2">
    <location>
        <begin position="195"/>
        <end position="361"/>
    </location>
</feature>
<dbReference type="GO" id="GO:0004803">
    <property type="term" value="F:transposase activity"/>
    <property type="evidence" value="ECO:0007669"/>
    <property type="project" value="InterPro"/>
</dbReference>
<keyword evidence="1" id="KW-0175">Coiled coil</keyword>
<proteinExistence type="predicted"/>
<accession>A0A420VWQ6</accession>
<dbReference type="InterPro" id="IPR036397">
    <property type="entry name" value="RNaseH_sf"/>
</dbReference>
<dbReference type="InterPro" id="IPR001584">
    <property type="entry name" value="Integrase_cat-core"/>
</dbReference>
<evidence type="ECO:0000256" key="1">
    <source>
        <dbReference type="SAM" id="Coils"/>
    </source>
</evidence>
<dbReference type="InterPro" id="IPR048020">
    <property type="entry name" value="Transpos_IS3"/>
</dbReference>
<evidence type="ECO:0000313" key="3">
    <source>
        <dbReference type="EMBL" id="RKO70752.1"/>
    </source>
</evidence>
<comment type="caution">
    <text evidence="3">The sequence shown here is derived from an EMBL/GenBank/DDBJ whole genome shotgun (WGS) entry which is preliminary data.</text>
</comment>
<reference evidence="3 4" key="1">
    <citation type="submission" date="2018-10" db="EMBL/GenBank/DDBJ databases">
        <title>Sphingobacterium sp. M05W1-28.</title>
        <authorList>
            <person name="Cai H."/>
        </authorList>
    </citation>
    <scope>NUCLEOTIDE SEQUENCE [LARGE SCALE GENOMIC DNA]</scope>
    <source>
        <strain evidence="3 4">M05W1-28</strain>
    </source>
</reference>
<organism evidence="3 4">
    <name type="scientific">Sphingobacterium puteale</name>
    <dbReference type="NCBI Taxonomy" id="2420510"/>
    <lineage>
        <taxon>Bacteria</taxon>
        <taxon>Pseudomonadati</taxon>
        <taxon>Bacteroidota</taxon>
        <taxon>Sphingobacteriia</taxon>
        <taxon>Sphingobacteriales</taxon>
        <taxon>Sphingobacteriaceae</taxon>
        <taxon>Sphingobacterium</taxon>
    </lineage>
</organism>
<dbReference type="GO" id="GO:0006313">
    <property type="term" value="P:DNA transposition"/>
    <property type="evidence" value="ECO:0007669"/>
    <property type="project" value="InterPro"/>
</dbReference>
<dbReference type="PANTHER" id="PTHR47515:SF1">
    <property type="entry name" value="BLR2054 PROTEIN"/>
    <property type="match status" value="1"/>
</dbReference>
<dbReference type="InterPro" id="IPR025948">
    <property type="entry name" value="HTH-like_dom"/>
</dbReference>
<dbReference type="Pfam" id="PF01527">
    <property type="entry name" value="HTH_Tnp_1"/>
    <property type="match status" value="1"/>
</dbReference>
<dbReference type="AlphaFoldDB" id="A0A420VWQ6"/>
<dbReference type="InterPro" id="IPR002514">
    <property type="entry name" value="Transposase_8"/>
</dbReference>
<sequence>MKKSKFTEVQIAFAIKQSETGTRVEEVCRKMGISEATFYNWKKKYGGLGVSELRKLRQLEEENAQLKKLVADLSLDKQMLQDVFKKKVLKPSQRRKMVTGLISDYRISLRRACEVSLLSTSVWYYKHHRRDDGPLRLRIKSIAETRVRYGIERIVVLLKREGWRDNPKRIYRIYKEEGLNLRVKRPRRCRAAAHRSERPVFSNLHDCWSMDFVADALFDGRKIRCLTIVDNYSRICMAIEVGQGLKGSDVVSVLEGLRLFQQAMPRKIQVDNGSEFISKDLDRWAYEHQVELVFSRPGKPTDNPYIESFNGSFRDECLNAHWFLSLEDAKEKIEIWREEYNTFRPHSCLGDMTPEMFIEKQVKTTEFSTLEHS</sequence>
<dbReference type="InterPro" id="IPR009057">
    <property type="entry name" value="Homeodomain-like_sf"/>
</dbReference>
<dbReference type="PROSITE" id="PS50994">
    <property type="entry name" value="INTEGRASE"/>
    <property type="match status" value="1"/>
</dbReference>
<dbReference type="Pfam" id="PF13683">
    <property type="entry name" value="rve_3"/>
    <property type="match status" value="1"/>
</dbReference>
<dbReference type="OrthoDB" id="9809060at2"/>